<dbReference type="PROSITE" id="PS51885">
    <property type="entry name" value="NEPRILYSIN"/>
    <property type="match status" value="1"/>
</dbReference>
<keyword evidence="4" id="KW-0479">Metal-binding</keyword>
<sequence>MSFFHSDGGGGGGLLGGEDGVSLTRNSPAAYEIVEEDDLLVQQLNTNPTSRSFKFASGSFTSKLKTCAMRTCAFLVYWLRRMKPSTERELAWSIVTASTFILMIFIAVHAHHRHNPSKGANGNVIFNKTEVCESSSCVHLASTFLSYMNATADPCEDFYEYACGSFGVVNPIPDDKTSWSSFSVLGEKNNMVLRRILEKGTTTEKKKMQQNSLEEDVEKVSAEEKTTLFYKSCMDLNSIEDASIPPTLKKLMSSVSSLGNANDDASFPLDFDKDDDRSKLASTLSELQSNYGLAPFFSIYVGPDSKKSTVNVLSIDQDGLSLPSRDYYVDKDPNTDDMLIALKNHIETMFTLYDTDTDTTTNNSADIAESVVQFESSLATIMLSQTELRDPQKTYNVLDVKTDLSEKYKFGWSEFLTNSVCPPSEEAEEGRHLDSIDGTVDSTSTSLRQTLEKCKRTVPKQVIATSPTYLTQLEELLQKTPVSTIRSVLQWRILSSYSSYLGSKYTSANFDFQKKAYGLQTPKLRWKTCISETDGALGFALGQLFVDETFSSTSRDNAKSMVADIINSFEQNLKSIHWMDDKTKGKAKGKAEAILQKIGYPDNLSTANQLNAHYADLSIDTSTSYMDNIFASTKFGVQSNLDQLDKAVDKTEWDMTPPTVNAYYNPPNNEIVFPAGILQSPFYDGSSLRASNYGGIGVVIGHELTHGFDDEGSQYDKDGNLVPWWPEDVVTKFKEKTKCIADEYSAFQIENGDHVNGNLTLGENIADNGGLRESFHAYRTWVNRTVKDGGNGGKEEPNLPGLPDLTPNQLFFLSFATVWCGDTRAEEEHRRIVTDPHSPGRFRVIGTLSNSEDFAREFNCPKGGKMNPEKKCRVW</sequence>
<dbReference type="Pfam" id="PF05649">
    <property type="entry name" value="Peptidase_M13_N"/>
    <property type="match status" value="1"/>
</dbReference>
<dbReference type="InterPro" id="IPR042089">
    <property type="entry name" value="Peptidase_M13_dom_2"/>
</dbReference>
<dbReference type="GO" id="GO:0004222">
    <property type="term" value="F:metalloendopeptidase activity"/>
    <property type="evidence" value="ECO:0007669"/>
    <property type="project" value="InterPro"/>
</dbReference>
<keyword evidence="6" id="KW-0862">Zinc</keyword>
<keyword evidence="7" id="KW-0482">Metalloprotease</keyword>
<organism evidence="11">
    <name type="scientific">Ditylum brightwellii</name>
    <dbReference type="NCBI Taxonomy" id="49249"/>
    <lineage>
        <taxon>Eukaryota</taxon>
        <taxon>Sar</taxon>
        <taxon>Stramenopiles</taxon>
        <taxon>Ochrophyta</taxon>
        <taxon>Bacillariophyta</taxon>
        <taxon>Mediophyceae</taxon>
        <taxon>Lithodesmiophycidae</taxon>
        <taxon>Lithodesmiales</taxon>
        <taxon>Lithodesmiaceae</taxon>
        <taxon>Ditylum</taxon>
    </lineage>
</organism>
<evidence type="ECO:0008006" key="12">
    <source>
        <dbReference type="Google" id="ProtNLM"/>
    </source>
</evidence>
<dbReference type="Pfam" id="PF01431">
    <property type="entry name" value="Peptidase_M13"/>
    <property type="match status" value="1"/>
</dbReference>
<evidence type="ECO:0000256" key="3">
    <source>
        <dbReference type="ARBA" id="ARBA00022670"/>
    </source>
</evidence>
<dbReference type="InterPro" id="IPR018497">
    <property type="entry name" value="Peptidase_M13_C"/>
</dbReference>
<comment type="similarity">
    <text evidence="2">Belongs to the peptidase M13 family.</text>
</comment>
<evidence type="ECO:0000256" key="8">
    <source>
        <dbReference type="SAM" id="Phobius"/>
    </source>
</evidence>
<keyword evidence="8" id="KW-1133">Transmembrane helix</keyword>
<dbReference type="PANTHER" id="PTHR11733">
    <property type="entry name" value="ZINC METALLOPROTEASE FAMILY M13 NEPRILYSIN-RELATED"/>
    <property type="match status" value="1"/>
</dbReference>
<dbReference type="PANTHER" id="PTHR11733:SF167">
    <property type="entry name" value="FI17812P1-RELATED"/>
    <property type="match status" value="1"/>
</dbReference>
<feature type="domain" description="Peptidase M13 C-terminal" evidence="9">
    <location>
        <begin position="661"/>
        <end position="874"/>
    </location>
</feature>
<reference evidence="11" key="1">
    <citation type="submission" date="2021-01" db="EMBL/GenBank/DDBJ databases">
        <authorList>
            <person name="Corre E."/>
            <person name="Pelletier E."/>
            <person name="Niang G."/>
            <person name="Scheremetjew M."/>
            <person name="Finn R."/>
            <person name="Kale V."/>
            <person name="Holt S."/>
            <person name="Cochrane G."/>
            <person name="Meng A."/>
            <person name="Brown T."/>
            <person name="Cohen L."/>
        </authorList>
    </citation>
    <scope>NUCLEOTIDE SEQUENCE</scope>
    <source>
        <strain evidence="11">GSO104</strain>
    </source>
</reference>
<keyword evidence="8" id="KW-0472">Membrane</keyword>
<dbReference type="CDD" id="cd08662">
    <property type="entry name" value="M13"/>
    <property type="match status" value="1"/>
</dbReference>
<name>A0A7S4T646_9STRA</name>
<dbReference type="Gene3D" id="3.40.390.10">
    <property type="entry name" value="Collagenase (Catalytic Domain)"/>
    <property type="match status" value="1"/>
</dbReference>
<evidence type="ECO:0000256" key="6">
    <source>
        <dbReference type="ARBA" id="ARBA00022833"/>
    </source>
</evidence>
<proteinExistence type="inferred from homology"/>
<keyword evidence="8" id="KW-0812">Transmembrane</keyword>
<evidence type="ECO:0000256" key="1">
    <source>
        <dbReference type="ARBA" id="ARBA00001947"/>
    </source>
</evidence>
<dbReference type="GO" id="GO:0046872">
    <property type="term" value="F:metal ion binding"/>
    <property type="evidence" value="ECO:0007669"/>
    <property type="project" value="UniProtKB-KW"/>
</dbReference>
<feature type="domain" description="Peptidase M13 N-terminal" evidence="10">
    <location>
        <begin position="154"/>
        <end position="601"/>
    </location>
</feature>
<dbReference type="PRINTS" id="PR00786">
    <property type="entry name" value="NEPRILYSIN"/>
</dbReference>
<evidence type="ECO:0000256" key="5">
    <source>
        <dbReference type="ARBA" id="ARBA00022801"/>
    </source>
</evidence>
<feature type="transmembrane region" description="Helical" evidence="8">
    <location>
        <begin position="90"/>
        <end position="108"/>
    </location>
</feature>
<dbReference type="Gene3D" id="1.10.1380.10">
    <property type="entry name" value="Neutral endopeptidase , domain2"/>
    <property type="match status" value="1"/>
</dbReference>
<comment type="cofactor">
    <cofactor evidence="1">
        <name>Zn(2+)</name>
        <dbReference type="ChEBI" id="CHEBI:29105"/>
    </cofactor>
</comment>
<gene>
    <name evidence="11" type="ORF">DBRI00130_LOCUS42880</name>
</gene>
<dbReference type="InterPro" id="IPR008753">
    <property type="entry name" value="Peptidase_M13_N"/>
</dbReference>
<keyword evidence="5" id="KW-0378">Hydrolase</keyword>
<dbReference type="GO" id="GO:0016485">
    <property type="term" value="P:protein processing"/>
    <property type="evidence" value="ECO:0007669"/>
    <property type="project" value="TreeGrafter"/>
</dbReference>
<evidence type="ECO:0000259" key="9">
    <source>
        <dbReference type="Pfam" id="PF01431"/>
    </source>
</evidence>
<dbReference type="AlphaFoldDB" id="A0A7S4T646"/>
<dbReference type="EMBL" id="HBNS01059626">
    <property type="protein sequence ID" value="CAE4665845.1"/>
    <property type="molecule type" value="Transcribed_RNA"/>
</dbReference>
<accession>A0A7S4T646</accession>
<evidence type="ECO:0000256" key="7">
    <source>
        <dbReference type="ARBA" id="ARBA00023049"/>
    </source>
</evidence>
<protein>
    <recommendedName>
        <fullName evidence="12">Endothelin-converting enzyme 1</fullName>
    </recommendedName>
</protein>
<evidence type="ECO:0000256" key="4">
    <source>
        <dbReference type="ARBA" id="ARBA00022723"/>
    </source>
</evidence>
<evidence type="ECO:0000313" key="11">
    <source>
        <dbReference type="EMBL" id="CAE4665845.1"/>
    </source>
</evidence>
<dbReference type="SUPFAM" id="SSF55486">
    <property type="entry name" value="Metalloproteases ('zincins'), catalytic domain"/>
    <property type="match status" value="1"/>
</dbReference>
<evidence type="ECO:0000256" key="2">
    <source>
        <dbReference type="ARBA" id="ARBA00007357"/>
    </source>
</evidence>
<dbReference type="GO" id="GO:0005886">
    <property type="term" value="C:plasma membrane"/>
    <property type="evidence" value="ECO:0007669"/>
    <property type="project" value="TreeGrafter"/>
</dbReference>
<dbReference type="InterPro" id="IPR024079">
    <property type="entry name" value="MetalloPept_cat_dom_sf"/>
</dbReference>
<evidence type="ECO:0000259" key="10">
    <source>
        <dbReference type="Pfam" id="PF05649"/>
    </source>
</evidence>
<keyword evidence="3" id="KW-0645">Protease</keyword>
<dbReference type="InterPro" id="IPR000718">
    <property type="entry name" value="Peptidase_M13"/>
</dbReference>